<dbReference type="GeneID" id="112272671"/>
<evidence type="ECO:0000313" key="8">
    <source>
        <dbReference type="EnsemblPlants" id="Pp3c19_10170V3.1"/>
    </source>
</evidence>
<dbReference type="InterPro" id="IPR058568">
    <property type="entry name" value="Ig_TRAPPC9_Trs120_4th"/>
</dbReference>
<dbReference type="Pfam" id="PF26283">
    <property type="entry name" value="Ig_TRAPPC9-Trs120_4th"/>
    <property type="match status" value="1"/>
</dbReference>
<feature type="domain" description="Trs120/TRAPPC9 TPR region" evidence="4">
    <location>
        <begin position="317"/>
        <end position="462"/>
    </location>
</feature>
<dbReference type="AlphaFoldDB" id="A0A2K1IXX9"/>
<dbReference type="EMBL" id="ABEU02000019">
    <property type="protein sequence ID" value="PNR34140.1"/>
    <property type="molecule type" value="Genomic_DNA"/>
</dbReference>
<evidence type="ECO:0000313" key="7">
    <source>
        <dbReference type="EMBL" id="PNR34140.1"/>
    </source>
</evidence>
<sequence length="1144" mass="124549">MEPDVRVEGGSIIRLAVVATGEMPPSHFRDYVEMLLQHTKIPLSSVSPYYTEHQKSPFSQQPWDTGSLLLKFVVGGATSSPWEDFQTHRKILGVIGLCHCPLTSEISSAYEQFLTICKAYPSAQVMRCFAFHPTPAQMDLDEEKKKEFLVMFPSADRQQLKTHMQTLMQDFSASLLMAFESSVLHLKPVRLVTPLDSQVSLTSDEVNKKRKLGRVQKTMGDYCLLAGSPLDANSHYYTAIELARLTGDNLWQAGAIEGYVCSIVLDRAGDKDYLLEQEVQFRYSEVIQLYRRATALSFELEATLKLARFLCRKELAKDVVELVMGAVEWSKGLMDASDRLVVNVEAARIFAAIGYNRKAAFYGRQVALLYQQQHSHWAAVSALQVMSLTAESYKCPSNKAEAKDRQLGEWSTLQMDVLYDVLSAAVRAGDALAAWNAAARLLRNHFPLIPPSSQSTLATALSTSAKRLDPGTRSPDPGIPFVRLHSYTAMAADREIVKRTVNANEWWKGRTSTGPFIYTPFAVKGDANTRIPVTWVVGEPVEVLVELANPCVFEVIVDSIALSVEHKKFEAFPVSVTLPPSSGQVVSLSGLPLAVGSLTVRGCIVKYFGVITEHLFEEVSEWGSVKGTALVDPFRSGHKVRQPAQYEKVEVVPPLPLLVARVVGGEGAAVLYEGEIREMQISLSNAGVVPVVEAHMTLTGKYQQHVMCIGHSVLEDALPLPPGATVVVPVTLKAGAPTADIDFRNLVRPTKDAASPMLVIHYAGPSVPEGVEPPPGRRVALPLQLHVLKGLCLVQAKFLSMEVAANISSSLPDSVACEQLSEGGESLVKMDPYRGSWGMRLLELELWNATDVLFEIVVTSKDAGEGSRLEDAECLYPPTRIDRDYAARVLIPLEHFKLAGLDKASLARASIRKESILKSKDGTDRQAKAELNAAIEELSSKICVRWTSGRNSAGELPIKDALREALQASVLKILLPDPLTFGFRLAKTSISAPSLRSARDSGDLDNLPGSPRIGLQKVEADDGGLAADNKGGIGVRELTPIEMLVRNNTNESVKMTLSVTCRDVTGTSCMSAAGAKATVLWAGTLDGVDVEVGALGEAVHRFALCFLVPGQYTLLGSAVIDSQPTHEALSYTGPPFAVHVVETS</sequence>
<keyword evidence="2" id="KW-0333">Golgi apparatus</keyword>
<dbReference type="InterPro" id="IPR058564">
    <property type="entry name" value="TPR_TRAPPC9_Trs120"/>
</dbReference>
<name>A0A2K1IXX9_PHYPA</name>
<evidence type="ECO:0000313" key="9">
    <source>
        <dbReference type="Proteomes" id="UP000006727"/>
    </source>
</evidence>
<evidence type="ECO:0000259" key="3">
    <source>
        <dbReference type="Pfam" id="PF08626"/>
    </source>
</evidence>
<organism evidence="7">
    <name type="scientific">Physcomitrium patens</name>
    <name type="common">Spreading-leaved earth moss</name>
    <name type="synonym">Physcomitrella patens</name>
    <dbReference type="NCBI Taxonomy" id="3218"/>
    <lineage>
        <taxon>Eukaryota</taxon>
        <taxon>Viridiplantae</taxon>
        <taxon>Streptophyta</taxon>
        <taxon>Embryophyta</taxon>
        <taxon>Bryophyta</taxon>
        <taxon>Bryophytina</taxon>
        <taxon>Bryopsida</taxon>
        <taxon>Funariidae</taxon>
        <taxon>Funariales</taxon>
        <taxon>Funariaceae</taxon>
        <taxon>Physcomitrium</taxon>
    </lineage>
</organism>
<dbReference type="InterPro" id="IPR013935">
    <property type="entry name" value="Trs120_TRAPPC9"/>
</dbReference>
<feature type="domain" description="Trs120/TRAPPC9 fourth Ig-like" evidence="6">
    <location>
        <begin position="1028"/>
        <end position="1140"/>
    </location>
</feature>
<dbReference type="Gramene" id="Pp3c19_10170V3.1">
    <property type="protein sequence ID" value="Pp3c19_10170V3.1"/>
    <property type="gene ID" value="Pp3c19_10170"/>
</dbReference>
<dbReference type="Gramene" id="Pp3c19_10170V3.2">
    <property type="protein sequence ID" value="Pp3c19_10170V3.2"/>
    <property type="gene ID" value="Pp3c19_10170"/>
</dbReference>
<dbReference type="FunCoup" id="A0A2K1IXX9">
    <property type="interactions" value="4973"/>
</dbReference>
<dbReference type="InterPro" id="IPR058565">
    <property type="entry name" value="Ig_TRAPPC9_Trs120_1st"/>
</dbReference>
<feature type="domain" description="Trs120/TRAPPC9 first Ig-like" evidence="5">
    <location>
        <begin position="509"/>
        <end position="610"/>
    </location>
</feature>
<reference evidence="7 9" key="2">
    <citation type="journal article" date="2018" name="Plant J.">
        <title>The Physcomitrella patens chromosome-scale assembly reveals moss genome structure and evolution.</title>
        <authorList>
            <person name="Lang D."/>
            <person name="Ullrich K.K."/>
            <person name="Murat F."/>
            <person name="Fuchs J."/>
            <person name="Jenkins J."/>
            <person name="Haas F.B."/>
            <person name="Piednoel M."/>
            <person name="Gundlach H."/>
            <person name="Van Bel M."/>
            <person name="Meyberg R."/>
            <person name="Vives C."/>
            <person name="Morata J."/>
            <person name="Symeonidi A."/>
            <person name="Hiss M."/>
            <person name="Muchero W."/>
            <person name="Kamisugi Y."/>
            <person name="Saleh O."/>
            <person name="Blanc G."/>
            <person name="Decker E.L."/>
            <person name="van Gessel N."/>
            <person name="Grimwood J."/>
            <person name="Hayes R.D."/>
            <person name="Graham S.W."/>
            <person name="Gunter L.E."/>
            <person name="McDaniel S.F."/>
            <person name="Hoernstein S.N.W."/>
            <person name="Larsson A."/>
            <person name="Li F.W."/>
            <person name="Perroud P.F."/>
            <person name="Phillips J."/>
            <person name="Ranjan P."/>
            <person name="Rokshar D.S."/>
            <person name="Rothfels C.J."/>
            <person name="Schneider L."/>
            <person name="Shu S."/>
            <person name="Stevenson D.W."/>
            <person name="Thummler F."/>
            <person name="Tillich M."/>
            <person name="Villarreal Aguilar J.C."/>
            <person name="Widiez T."/>
            <person name="Wong G.K."/>
            <person name="Wymore A."/>
            <person name="Zhang Y."/>
            <person name="Zimmer A.D."/>
            <person name="Quatrano R.S."/>
            <person name="Mayer K.F.X."/>
            <person name="Goodstein D."/>
            <person name="Casacuberta J.M."/>
            <person name="Vandepoele K."/>
            <person name="Reski R."/>
            <person name="Cuming A.C."/>
            <person name="Tuskan G.A."/>
            <person name="Maumus F."/>
            <person name="Salse J."/>
            <person name="Schmutz J."/>
            <person name="Rensing S.A."/>
        </authorList>
    </citation>
    <scope>NUCLEOTIDE SEQUENCE [LARGE SCALE GENOMIC DNA]</scope>
    <source>
        <strain evidence="8 9">cv. Gransden 2004</strain>
    </source>
</reference>
<evidence type="ECO:0000256" key="2">
    <source>
        <dbReference type="ARBA" id="ARBA00023034"/>
    </source>
</evidence>
<dbReference type="OrthoDB" id="27962at2759"/>
<dbReference type="EnsemblPlants" id="Pp3c19_10170V3.2">
    <property type="protein sequence ID" value="Pp3c19_10170V3.2"/>
    <property type="gene ID" value="Pp3c19_10170"/>
</dbReference>
<dbReference type="Pfam" id="PF26251">
    <property type="entry name" value="TPR_TRAPPC9-Trs120"/>
    <property type="match status" value="1"/>
</dbReference>
<dbReference type="Pfam" id="PF26254">
    <property type="entry name" value="Ig_TRAPPC9-Trs120_1st"/>
    <property type="match status" value="1"/>
</dbReference>
<comment type="subcellular location">
    <subcellularLocation>
        <location evidence="1">Golgi apparatus</location>
    </subcellularLocation>
</comment>
<evidence type="ECO:0000259" key="5">
    <source>
        <dbReference type="Pfam" id="PF26254"/>
    </source>
</evidence>
<dbReference type="Proteomes" id="UP000006727">
    <property type="component" value="Chromosome 19"/>
</dbReference>
<accession>A0A2K1IXX9</accession>
<feature type="domain" description="Trs120/TRAPPC9 N-terminal" evidence="3">
    <location>
        <begin position="11"/>
        <end position="195"/>
    </location>
</feature>
<evidence type="ECO:0000259" key="6">
    <source>
        <dbReference type="Pfam" id="PF26283"/>
    </source>
</evidence>
<proteinExistence type="predicted"/>
<reference evidence="8" key="3">
    <citation type="submission" date="2020-12" db="UniProtKB">
        <authorList>
            <consortium name="EnsemblPlants"/>
        </authorList>
    </citation>
    <scope>IDENTIFICATION</scope>
</reference>
<evidence type="ECO:0000256" key="1">
    <source>
        <dbReference type="ARBA" id="ARBA00004555"/>
    </source>
</evidence>
<dbReference type="OMA" id="PFANQPW"/>
<dbReference type="PaxDb" id="3218-PP1S174_67V6.1"/>
<dbReference type="PANTHER" id="PTHR21512">
    <property type="entry name" value="TRAFFICKING PROTEIN PARTICLE COMPLEX SUBUNIT 9"/>
    <property type="match status" value="1"/>
</dbReference>
<gene>
    <name evidence="8" type="primary">LOC112272671</name>
    <name evidence="7" type="ORF">PHYPA_023957</name>
</gene>
<keyword evidence="9" id="KW-1185">Reference proteome</keyword>
<feature type="domain" description="Trs120/TRAPPC9 N-terminal" evidence="3">
    <location>
        <begin position="202"/>
        <end position="265"/>
    </location>
</feature>
<protein>
    <submittedName>
        <fullName evidence="7 8">Uncharacterized protein</fullName>
    </submittedName>
</protein>
<reference evidence="7 9" key="1">
    <citation type="journal article" date="2008" name="Science">
        <title>The Physcomitrella genome reveals evolutionary insights into the conquest of land by plants.</title>
        <authorList>
            <person name="Rensing S."/>
            <person name="Lang D."/>
            <person name="Zimmer A."/>
            <person name="Terry A."/>
            <person name="Salamov A."/>
            <person name="Shapiro H."/>
            <person name="Nishiyama T."/>
            <person name="Perroud P.-F."/>
            <person name="Lindquist E."/>
            <person name="Kamisugi Y."/>
            <person name="Tanahashi T."/>
            <person name="Sakakibara K."/>
            <person name="Fujita T."/>
            <person name="Oishi K."/>
            <person name="Shin-I T."/>
            <person name="Kuroki Y."/>
            <person name="Toyoda A."/>
            <person name="Suzuki Y."/>
            <person name="Hashimoto A."/>
            <person name="Yamaguchi K."/>
            <person name="Sugano A."/>
            <person name="Kohara Y."/>
            <person name="Fujiyama A."/>
            <person name="Anterola A."/>
            <person name="Aoki S."/>
            <person name="Ashton N."/>
            <person name="Barbazuk W.B."/>
            <person name="Barker E."/>
            <person name="Bennetzen J."/>
            <person name="Bezanilla M."/>
            <person name="Blankenship R."/>
            <person name="Cho S.H."/>
            <person name="Dutcher S."/>
            <person name="Estelle M."/>
            <person name="Fawcett J.A."/>
            <person name="Gundlach H."/>
            <person name="Hanada K."/>
            <person name="Heyl A."/>
            <person name="Hicks K.A."/>
            <person name="Hugh J."/>
            <person name="Lohr M."/>
            <person name="Mayer K."/>
            <person name="Melkozernov A."/>
            <person name="Murata T."/>
            <person name="Nelson D."/>
            <person name="Pils B."/>
            <person name="Prigge M."/>
            <person name="Reiss B."/>
            <person name="Renner T."/>
            <person name="Rombauts S."/>
            <person name="Rushton P."/>
            <person name="Sanderfoot A."/>
            <person name="Schween G."/>
            <person name="Shiu S.-H."/>
            <person name="Stueber K."/>
            <person name="Theodoulou F.L."/>
            <person name="Tu H."/>
            <person name="Van de Peer Y."/>
            <person name="Verrier P.J."/>
            <person name="Waters E."/>
            <person name="Wood A."/>
            <person name="Yang L."/>
            <person name="Cove D."/>
            <person name="Cuming A."/>
            <person name="Hasebe M."/>
            <person name="Lucas S."/>
            <person name="Mishler D.B."/>
            <person name="Reski R."/>
            <person name="Grigoriev I."/>
            <person name="Quatrano R.S."/>
            <person name="Boore J.L."/>
        </authorList>
    </citation>
    <scope>NUCLEOTIDE SEQUENCE [LARGE SCALE GENOMIC DNA]</scope>
    <source>
        <strain evidence="8 9">cv. Gransden 2004</strain>
    </source>
</reference>
<dbReference type="RefSeq" id="XP_024356422.1">
    <property type="nucleotide sequence ID" value="XM_024500654.2"/>
</dbReference>
<dbReference type="GO" id="GO:0005802">
    <property type="term" value="C:trans-Golgi network"/>
    <property type="evidence" value="ECO:0000318"/>
    <property type="project" value="GO_Central"/>
</dbReference>
<dbReference type="EnsemblPlants" id="Pp3c19_10170V3.1">
    <property type="protein sequence ID" value="Pp3c19_10170V3.1"/>
    <property type="gene ID" value="Pp3c19_10170"/>
</dbReference>
<dbReference type="Pfam" id="PF08626">
    <property type="entry name" value="TRAPPC9-Trs120"/>
    <property type="match status" value="2"/>
</dbReference>
<dbReference type="PANTHER" id="PTHR21512:SF5">
    <property type="entry name" value="TRAFFICKING PROTEIN PARTICLE COMPLEX SUBUNIT 9"/>
    <property type="match status" value="1"/>
</dbReference>
<dbReference type="InterPro" id="IPR058563">
    <property type="entry name" value="Trs120_TRAPPC9_N"/>
</dbReference>
<dbReference type="KEGG" id="ppp:112272671"/>
<evidence type="ECO:0000259" key="4">
    <source>
        <dbReference type="Pfam" id="PF26251"/>
    </source>
</evidence>
<dbReference type="STRING" id="3218.A0A2K1IXX9"/>